<evidence type="ECO:0000313" key="2">
    <source>
        <dbReference type="Proteomes" id="UP001162992"/>
    </source>
</evidence>
<reference evidence="2" key="1">
    <citation type="journal article" date="2024" name="Proc. Natl. Acad. Sci. U.S.A.">
        <title>Extraordinary preservation of gene collinearity over three hundred million years revealed in homosporous lycophytes.</title>
        <authorList>
            <person name="Li C."/>
            <person name="Wickell D."/>
            <person name="Kuo L.Y."/>
            <person name="Chen X."/>
            <person name="Nie B."/>
            <person name="Liao X."/>
            <person name="Peng D."/>
            <person name="Ji J."/>
            <person name="Jenkins J."/>
            <person name="Williams M."/>
            <person name="Shu S."/>
            <person name="Plott C."/>
            <person name="Barry K."/>
            <person name="Rajasekar S."/>
            <person name="Grimwood J."/>
            <person name="Han X."/>
            <person name="Sun S."/>
            <person name="Hou Z."/>
            <person name="He W."/>
            <person name="Dai G."/>
            <person name="Sun C."/>
            <person name="Schmutz J."/>
            <person name="Leebens-Mack J.H."/>
            <person name="Li F.W."/>
            <person name="Wang L."/>
        </authorList>
    </citation>
    <scope>NUCLEOTIDE SEQUENCE [LARGE SCALE GENOMIC DNA]</scope>
    <source>
        <strain evidence="2">cv. PW_Plant_1</strain>
    </source>
</reference>
<protein>
    <submittedName>
        <fullName evidence="1">Uncharacterized protein</fullName>
    </submittedName>
</protein>
<comment type="caution">
    <text evidence="1">The sequence shown here is derived from an EMBL/GenBank/DDBJ whole genome shotgun (WGS) entry which is preliminary data.</text>
</comment>
<keyword evidence="2" id="KW-1185">Reference proteome</keyword>
<name>A0ACC2CNA6_DIPCM</name>
<dbReference type="Proteomes" id="UP001162992">
    <property type="component" value="Chromosome 9"/>
</dbReference>
<organism evidence="1 2">
    <name type="scientific">Diphasiastrum complanatum</name>
    <name type="common">Issler's clubmoss</name>
    <name type="synonym">Lycopodium complanatum</name>
    <dbReference type="NCBI Taxonomy" id="34168"/>
    <lineage>
        <taxon>Eukaryota</taxon>
        <taxon>Viridiplantae</taxon>
        <taxon>Streptophyta</taxon>
        <taxon>Embryophyta</taxon>
        <taxon>Tracheophyta</taxon>
        <taxon>Lycopodiopsida</taxon>
        <taxon>Lycopodiales</taxon>
        <taxon>Lycopodiaceae</taxon>
        <taxon>Lycopodioideae</taxon>
        <taxon>Diphasiastrum</taxon>
    </lineage>
</organism>
<sequence length="402" mass="44972">MAAVCAVAVSPLDTVVATGSKDKTVRLWLPTIEGRSTMIKGHCGPVRTVAFSPDGERLLTGSDDKTLKGWDVGSEKFLFTLSGHLNWVRSGEFNDDGRLIVSGSDDKTICLWDSERHYCIHQFTEIIGMVACTRFHPDGHCIGSCGSDQCIQIWDIRCKMLIQHYTVTEGWVHSLCFHPSGDFMISTCDDATLRVWDLREGRMLYMLRGHEGPTTCAEFSKTGEYFASGSSDEHVMIWQSNFSDSCCTHPGPLAMTLYTTHSDIKCSNVPSCQNETCEHDSQMEEDFQSDVPVNDNGIIRQPPKLSKIHKTSKGDKFMESSNNGITTKAQLYNTKQCEDMIEYSYGLDNELGTFETTLKHIVNQLDVLTQTIVLFEERLSQTEDKLVTFGNKGLAINEYHAP</sequence>
<dbReference type="EMBL" id="CM055100">
    <property type="protein sequence ID" value="KAJ7543495.1"/>
    <property type="molecule type" value="Genomic_DNA"/>
</dbReference>
<proteinExistence type="predicted"/>
<gene>
    <name evidence="1" type="ORF">O6H91_09G040300</name>
</gene>
<accession>A0ACC2CNA6</accession>
<evidence type="ECO:0000313" key="1">
    <source>
        <dbReference type="EMBL" id="KAJ7543495.1"/>
    </source>
</evidence>